<feature type="domain" description="LamG-like jellyroll fold" evidence="4">
    <location>
        <begin position="1045"/>
        <end position="1190"/>
    </location>
</feature>
<dbReference type="Gene3D" id="2.60.40.10">
    <property type="entry name" value="Immunoglobulins"/>
    <property type="match status" value="1"/>
</dbReference>
<feature type="domain" description="LamG-like jellyroll fold" evidence="4">
    <location>
        <begin position="773"/>
        <end position="935"/>
    </location>
</feature>
<dbReference type="GO" id="GO:0006955">
    <property type="term" value="P:immune response"/>
    <property type="evidence" value="ECO:0007669"/>
    <property type="project" value="InterPro"/>
</dbReference>
<accession>A0A1C5JKL5</accession>
<protein>
    <submittedName>
        <fullName evidence="5">Concanavalin A-like lectin/glucanases superfamily protein</fullName>
    </submittedName>
</protein>
<keyword evidence="2" id="KW-1015">Disulfide bond</keyword>
<dbReference type="SUPFAM" id="SSF49899">
    <property type="entry name" value="Concanavalin A-like lectins/glucanases"/>
    <property type="match status" value="2"/>
</dbReference>
<dbReference type="GO" id="GO:0030246">
    <property type="term" value="F:carbohydrate binding"/>
    <property type="evidence" value="ECO:0007669"/>
    <property type="project" value="UniProtKB-KW"/>
</dbReference>
<evidence type="ECO:0000256" key="1">
    <source>
        <dbReference type="ARBA" id="ARBA00022729"/>
    </source>
</evidence>
<dbReference type="InterPro" id="IPR013783">
    <property type="entry name" value="Ig-like_fold"/>
</dbReference>
<evidence type="ECO:0000259" key="4">
    <source>
        <dbReference type="SMART" id="SM00560"/>
    </source>
</evidence>
<evidence type="ECO:0000256" key="3">
    <source>
        <dbReference type="SAM" id="SignalP"/>
    </source>
</evidence>
<feature type="chain" id="PRO_5008719767" evidence="3">
    <location>
        <begin position="27"/>
        <end position="1200"/>
    </location>
</feature>
<evidence type="ECO:0000256" key="2">
    <source>
        <dbReference type="ARBA" id="ARBA00023157"/>
    </source>
</evidence>
<dbReference type="InterPro" id="IPR006558">
    <property type="entry name" value="LamG-like"/>
</dbReference>
<dbReference type="GO" id="GO:0005975">
    <property type="term" value="P:carbohydrate metabolic process"/>
    <property type="evidence" value="ECO:0007669"/>
    <property type="project" value="UniProtKB-ARBA"/>
</dbReference>
<dbReference type="Pfam" id="PF13385">
    <property type="entry name" value="Laminin_G_3"/>
    <property type="match status" value="2"/>
</dbReference>
<feature type="signal peptide" evidence="3">
    <location>
        <begin position="1"/>
        <end position="26"/>
    </location>
</feature>
<reference evidence="6" key="1">
    <citation type="submission" date="2016-06" db="EMBL/GenBank/DDBJ databases">
        <authorList>
            <person name="Varghese N."/>
            <person name="Submissions Spin"/>
        </authorList>
    </citation>
    <scope>NUCLEOTIDE SEQUENCE [LARGE SCALE GENOMIC DNA]</scope>
    <source>
        <strain evidence="6">DSM 45161</strain>
    </source>
</reference>
<gene>
    <name evidence="5" type="ORF">GA0070614_4793</name>
</gene>
<keyword evidence="6" id="KW-1185">Reference proteome</keyword>
<dbReference type="InterPro" id="IPR042837">
    <property type="entry name" value="PTX3"/>
</dbReference>
<dbReference type="AlphaFoldDB" id="A0A1C5JKL5"/>
<proteinExistence type="predicted"/>
<dbReference type="RefSeq" id="WP_088978039.1">
    <property type="nucleotide sequence ID" value="NZ_LT607753.1"/>
</dbReference>
<dbReference type="Gene3D" id="2.60.120.200">
    <property type="match status" value="2"/>
</dbReference>
<dbReference type="PANTHER" id="PTHR46943:SF1">
    <property type="entry name" value="PENTRAXIN-RELATED PROTEIN PTX3"/>
    <property type="match status" value="1"/>
</dbReference>
<name>A0A1C5JKL5_9ACTN</name>
<organism evidence="5 6">
    <name type="scientific">Micromonospora coxensis</name>
    <dbReference type="NCBI Taxonomy" id="356852"/>
    <lineage>
        <taxon>Bacteria</taxon>
        <taxon>Bacillati</taxon>
        <taxon>Actinomycetota</taxon>
        <taxon>Actinomycetes</taxon>
        <taxon>Micromonosporales</taxon>
        <taxon>Micromonosporaceae</taxon>
        <taxon>Micromonospora</taxon>
    </lineage>
</organism>
<sequence length="1200" mass="126866">MTVSWRRHAFIWLTSISAVVSGTGFVAEVPAASAAPGPSEQAACVTEAPDEAAAARLAARCGRAVEVLSERTEYAQVTVGPDGVRKLVASVAPQRVRRANGTWAAIDPSLRPKDGRLVPAASLADVSFSTGGTGPLVTWREAGSSFTLEWPLGPLPAPRVDGATAVYPSVLKDVNLHVTATAEGYTHVVEVLTPEAAAQPAIRALRFRTGGDMKVTRDATGTVRLATAGGVPVANSAPARMWDSSTDPSRAGEVLASAEARGLAVPAGERATAEEAAVTSRSARVGVALSGAELTITPDAKLMADPGLTYPIFIDPEFEKQRSKWAYATSNGENNDTTVARVGRQPYPEGGNGERYHSFYDFPISGLKGKQILGSTVRITLDHSWSCTPTWVHAYRTSAITVASGGRMGWTTRPLPSNHLDAWEGSANEAGGCGSVQPDVDAEFASEAFRNDLQYAVNKAWPTYTVGLCACNDAGEGEDLESRWKKFYTDKAWIEVTYNSKPSVPTKLTTSDQACGATIGTASPVFEAFYGDADGTGDSLTGYFEYMFIGYSGVGTKTGQTKPGNSFGDSGIVSLGSLAEGRTYQWRVQTRDKAGSYSDWSGWCSFTVDLDKPLPPAVSSTDYPADGVAHGGPGIAGTFTFAPRSTDVAKHVYGWSGQAGPLTTIVAGSRNTVTLTPPRFGFNVLEVYSIDGANKQSDTTRYKFLVEAPSAPIAHWPLDRVDSHDLKEASGGPSLTVNGTEAWAENSRIYGDATPSFNLDTHLAANVPLDTAKSFGVAVWVNLGDATREDPEPVLSPGNWTAVSKFGTKVSGFYLGYRLSNGPRWSFMMPGADAASSVNTFVAVESPITLTTKDVGKWAHLAASYDAATREMVLYVNGKRVASGVRPAAGWNAGGPVVISGAQWSENPTDPTQIADHWLGHITDVRLWNRALTQDDLTGTDVNPEMGTEAVPGIIQPIQVANWDFSGGLDSACGSAASYDYWGRSLDLYGCTDPYSESQTVGYTGDGYDDSEALWFNTAQPDGWGGTSTRTGYAATTDPVVNTGQSLTVSAAVRVRELNGQEQVFVRQGAGNAQEGAVKLYMEQNGNLRFAVLTPDGAGGVSWAAAVSDSPVTAATVQAKEWVHLTGVFDVGTGEVRLYVDGRPQAARGVGAVGKASSHPLFVGSVSGVNSFLLGDIDQIKVYAGAMNDREAAALYRDSR</sequence>
<dbReference type="PANTHER" id="PTHR46943">
    <property type="entry name" value="PENTRAXIN-RELATED PROTEIN PTX3"/>
    <property type="match status" value="1"/>
</dbReference>
<dbReference type="Proteomes" id="UP000198215">
    <property type="component" value="Chromosome I"/>
</dbReference>
<evidence type="ECO:0000313" key="5">
    <source>
        <dbReference type="EMBL" id="SCG71164.1"/>
    </source>
</evidence>
<evidence type="ECO:0000313" key="6">
    <source>
        <dbReference type="Proteomes" id="UP000198215"/>
    </source>
</evidence>
<dbReference type="InterPro" id="IPR013320">
    <property type="entry name" value="ConA-like_dom_sf"/>
</dbReference>
<dbReference type="SMART" id="SM00560">
    <property type="entry name" value="LamGL"/>
    <property type="match status" value="2"/>
</dbReference>
<keyword evidence="1 3" id="KW-0732">Signal</keyword>
<keyword evidence="5" id="KW-0430">Lectin</keyword>
<dbReference type="EMBL" id="LT607753">
    <property type="protein sequence ID" value="SCG71164.1"/>
    <property type="molecule type" value="Genomic_DNA"/>
</dbReference>